<evidence type="ECO:0000313" key="2">
    <source>
        <dbReference type="EMBL" id="KAK7076294.1"/>
    </source>
</evidence>
<feature type="region of interest" description="Disordered" evidence="1">
    <location>
        <begin position="254"/>
        <end position="277"/>
    </location>
</feature>
<sequence length="306" mass="32042">LEDKAHVRTKSTPLGTVSSGIGGGGRDAVLSPLKGAKVSALTAAHRDTARRPIRTATTATTKRYTGMTIDYFHPLLHARHAWLLGSVYRGSAHRGSKVRGVSHAPGPSPASQPLSKGITHSSSIYSSESVQNHCGSSGGSSSSQMCGRKSTNISSNIVNVSTPLSTPTCSALSKVSYNINLSSTSFSKVACGPSVSSFSSSSSNENQTCRASVVTDEASENVDNGNIGERLLYDNNNHEQDEGTNISCSAQEDNHTQMGVQGPSSSSPSSSSSSSALASNSRLPVYRVVKGIKNSNQLFNYRFSPV</sequence>
<dbReference type="EMBL" id="JAXCGZ010009734">
    <property type="protein sequence ID" value="KAK7076294.1"/>
    <property type="molecule type" value="Genomic_DNA"/>
</dbReference>
<name>A0AAN8XDM0_HALRR</name>
<organism evidence="2 3">
    <name type="scientific">Halocaridina rubra</name>
    <name type="common">Hawaiian red shrimp</name>
    <dbReference type="NCBI Taxonomy" id="373956"/>
    <lineage>
        <taxon>Eukaryota</taxon>
        <taxon>Metazoa</taxon>
        <taxon>Ecdysozoa</taxon>
        <taxon>Arthropoda</taxon>
        <taxon>Crustacea</taxon>
        <taxon>Multicrustacea</taxon>
        <taxon>Malacostraca</taxon>
        <taxon>Eumalacostraca</taxon>
        <taxon>Eucarida</taxon>
        <taxon>Decapoda</taxon>
        <taxon>Pleocyemata</taxon>
        <taxon>Caridea</taxon>
        <taxon>Atyoidea</taxon>
        <taxon>Atyidae</taxon>
        <taxon>Halocaridina</taxon>
    </lineage>
</organism>
<feature type="region of interest" description="Disordered" evidence="1">
    <location>
        <begin position="96"/>
        <end position="148"/>
    </location>
</feature>
<feature type="non-terminal residue" evidence="2">
    <location>
        <position position="1"/>
    </location>
</feature>
<feature type="compositionally biased region" description="Polar residues" evidence="1">
    <location>
        <begin position="109"/>
        <end position="120"/>
    </location>
</feature>
<reference evidence="2 3" key="1">
    <citation type="submission" date="2023-11" db="EMBL/GenBank/DDBJ databases">
        <title>Halocaridina rubra genome assembly.</title>
        <authorList>
            <person name="Smith C."/>
        </authorList>
    </citation>
    <scope>NUCLEOTIDE SEQUENCE [LARGE SCALE GENOMIC DNA]</scope>
    <source>
        <strain evidence="2">EP-1</strain>
        <tissue evidence="2">Whole</tissue>
    </source>
</reference>
<feature type="compositionally biased region" description="Polar residues" evidence="1">
    <location>
        <begin position="10"/>
        <end position="19"/>
    </location>
</feature>
<proteinExistence type="predicted"/>
<comment type="caution">
    <text evidence="2">The sequence shown here is derived from an EMBL/GenBank/DDBJ whole genome shotgun (WGS) entry which is preliminary data.</text>
</comment>
<feature type="region of interest" description="Disordered" evidence="1">
    <location>
        <begin position="197"/>
        <end position="223"/>
    </location>
</feature>
<evidence type="ECO:0000256" key="1">
    <source>
        <dbReference type="SAM" id="MobiDB-lite"/>
    </source>
</evidence>
<feature type="region of interest" description="Disordered" evidence="1">
    <location>
        <begin position="1"/>
        <end position="23"/>
    </location>
</feature>
<evidence type="ECO:0000313" key="3">
    <source>
        <dbReference type="Proteomes" id="UP001381693"/>
    </source>
</evidence>
<dbReference type="AlphaFoldDB" id="A0AAN8XDM0"/>
<protein>
    <submittedName>
        <fullName evidence="2">Uncharacterized protein</fullName>
    </submittedName>
</protein>
<gene>
    <name evidence="2" type="ORF">SK128_014872</name>
</gene>
<feature type="compositionally biased region" description="Low complexity" evidence="1">
    <location>
        <begin position="263"/>
        <end position="275"/>
    </location>
</feature>
<keyword evidence="3" id="KW-1185">Reference proteome</keyword>
<dbReference type="Proteomes" id="UP001381693">
    <property type="component" value="Unassembled WGS sequence"/>
</dbReference>
<accession>A0AAN8XDM0</accession>